<proteinExistence type="predicted"/>
<evidence type="ECO:0008006" key="3">
    <source>
        <dbReference type="Google" id="ProtNLM"/>
    </source>
</evidence>
<name>A0A1G7J3E5_9RHOB</name>
<keyword evidence="2" id="KW-1185">Reference proteome</keyword>
<accession>A0A1G7J3E5</accession>
<dbReference type="STRING" id="282683.SAMN04488105_11471"/>
<dbReference type="EMBL" id="FNAV01000014">
    <property type="protein sequence ID" value="SDF19396.1"/>
    <property type="molecule type" value="Genomic_DNA"/>
</dbReference>
<reference evidence="2" key="1">
    <citation type="submission" date="2016-10" db="EMBL/GenBank/DDBJ databases">
        <authorList>
            <person name="Varghese N."/>
            <person name="Submissions S."/>
        </authorList>
    </citation>
    <scope>NUCLEOTIDE SEQUENCE [LARGE SCALE GENOMIC DNA]</scope>
    <source>
        <strain evidence="2">DSM 10146</strain>
    </source>
</reference>
<gene>
    <name evidence="1" type="ORF">SAMN04488105_11471</name>
</gene>
<evidence type="ECO:0000313" key="2">
    <source>
        <dbReference type="Proteomes" id="UP000198994"/>
    </source>
</evidence>
<dbReference type="AlphaFoldDB" id="A0A1G7J3E5"/>
<sequence>MRCLKAFGERVASRDPGRQTAEIQIRIALINRFLINRFNAPGTAGIVRVA</sequence>
<protein>
    <recommendedName>
        <fullName evidence="3">Transposase DDE domain-containing protein</fullName>
    </recommendedName>
</protein>
<organism evidence="1 2">
    <name type="scientific">Salipiger thiooxidans</name>
    <dbReference type="NCBI Taxonomy" id="282683"/>
    <lineage>
        <taxon>Bacteria</taxon>
        <taxon>Pseudomonadati</taxon>
        <taxon>Pseudomonadota</taxon>
        <taxon>Alphaproteobacteria</taxon>
        <taxon>Rhodobacterales</taxon>
        <taxon>Roseobacteraceae</taxon>
        <taxon>Salipiger</taxon>
    </lineage>
</organism>
<evidence type="ECO:0000313" key="1">
    <source>
        <dbReference type="EMBL" id="SDF19396.1"/>
    </source>
</evidence>
<dbReference type="Proteomes" id="UP000198994">
    <property type="component" value="Unassembled WGS sequence"/>
</dbReference>